<feature type="region of interest" description="Disordered" evidence="1">
    <location>
        <begin position="34"/>
        <end position="53"/>
    </location>
</feature>
<dbReference type="EMBL" id="JAWDJX010000134">
    <property type="protein sequence ID" value="KAK3045924.1"/>
    <property type="molecule type" value="Genomic_DNA"/>
</dbReference>
<accession>A0AAJ0D9V6</accession>
<reference evidence="2" key="1">
    <citation type="submission" date="2023-04" db="EMBL/GenBank/DDBJ databases">
        <title>Black Yeasts Isolated from many extreme environments.</title>
        <authorList>
            <person name="Coleine C."/>
            <person name="Stajich J.E."/>
            <person name="Selbmann L."/>
        </authorList>
    </citation>
    <scope>NUCLEOTIDE SEQUENCE</scope>
    <source>
        <strain evidence="2">CCFEE 5312</strain>
    </source>
</reference>
<proteinExistence type="predicted"/>
<gene>
    <name evidence="2" type="ORF">LTR09_012554</name>
</gene>
<feature type="compositionally biased region" description="Acidic residues" evidence="1">
    <location>
        <begin position="176"/>
        <end position="193"/>
    </location>
</feature>
<name>A0AAJ0D9V6_9PEZI</name>
<evidence type="ECO:0000313" key="2">
    <source>
        <dbReference type="EMBL" id="KAK3045924.1"/>
    </source>
</evidence>
<evidence type="ECO:0000256" key="1">
    <source>
        <dbReference type="SAM" id="MobiDB-lite"/>
    </source>
</evidence>
<feature type="compositionally biased region" description="Basic and acidic residues" evidence="1">
    <location>
        <begin position="37"/>
        <end position="53"/>
    </location>
</feature>
<comment type="caution">
    <text evidence="2">The sequence shown here is derived from an EMBL/GenBank/DDBJ whole genome shotgun (WGS) entry which is preliminary data.</text>
</comment>
<sequence length="284" mass="32570">MEVQCPQEATEAQVRPDQKKAAIEQLWQRMNEYAEQTEQRKRDSVGPGEESERTPWIRRTRWDDYLKDCDRNELLDPIAEPNPKAIGEVAAISQATVRQSGVVLRLEAVRSDPNQKQYVPLSTFRDASSIERRCTALQQVVLFFVRTQREHTWRTPAYRFNPRQAARFEKMLEAIAEDDNTDEDDNADEDDREASDNGSDGADGHEAVDPYSGEPRRLILLQRAYLGFCMEFMTQTVHNKEYDIAMVCAMAVLGVHPGKGFRDPESYPQILSTIVKVGRFIMVQ</sequence>
<dbReference type="Proteomes" id="UP001271007">
    <property type="component" value="Unassembled WGS sequence"/>
</dbReference>
<protein>
    <submittedName>
        <fullName evidence="2">Uncharacterized protein</fullName>
    </submittedName>
</protein>
<feature type="region of interest" description="Disordered" evidence="1">
    <location>
        <begin position="176"/>
        <end position="211"/>
    </location>
</feature>
<evidence type="ECO:0000313" key="3">
    <source>
        <dbReference type="Proteomes" id="UP001271007"/>
    </source>
</evidence>
<keyword evidence="3" id="KW-1185">Reference proteome</keyword>
<dbReference type="AlphaFoldDB" id="A0AAJ0D9V6"/>
<organism evidence="2 3">
    <name type="scientific">Extremus antarcticus</name>
    <dbReference type="NCBI Taxonomy" id="702011"/>
    <lineage>
        <taxon>Eukaryota</taxon>
        <taxon>Fungi</taxon>
        <taxon>Dikarya</taxon>
        <taxon>Ascomycota</taxon>
        <taxon>Pezizomycotina</taxon>
        <taxon>Dothideomycetes</taxon>
        <taxon>Dothideomycetidae</taxon>
        <taxon>Mycosphaerellales</taxon>
        <taxon>Extremaceae</taxon>
        <taxon>Extremus</taxon>
    </lineage>
</organism>